<gene>
    <name evidence="1" type="ORF">PIB30_110312</name>
</gene>
<feature type="non-terminal residue" evidence="1">
    <location>
        <position position="1"/>
    </location>
</feature>
<feature type="non-terminal residue" evidence="1">
    <location>
        <position position="54"/>
    </location>
</feature>
<evidence type="ECO:0000313" key="2">
    <source>
        <dbReference type="Proteomes" id="UP001341840"/>
    </source>
</evidence>
<keyword evidence="2" id="KW-1185">Reference proteome</keyword>
<name>A0ABU6UZS8_9FABA</name>
<evidence type="ECO:0000313" key="1">
    <source>
        <dbReference type="EMBL" id="MED6166539.1"/>
    </source>
</evidence>
<sequence>LCTDGYYRRLRSTACIDSLAVGISNRAVGKFMAKPWGKMALRTDGLIIPTAKPS</sequence>
<dbReference type="Proteomes" id="UP001341840">
    <property type="component" value="Unassembled WGS sequence"/>
</dbReference>
<accession>A0ABU6UZS8</accession>
<comment type="caution">
    <text evidence="1">The sequence shown here is derived from an EMBL/GenBank/DDBJ whole genome shotgun (WGS) entry which is preliminary data.</text>
</comment>
<reference evidence="1 2" key="1">
    <citation type="journal article" date="2023" name="Plants (Basel)">
        <title>Bridging the Gap: Combining Genomics and Transcriptomics Approaches to Understand Stylosanthes scabra, an Orphan Legume from the Brazilian Caatinga.</title>
        <authorList>
            <person name="Ferreira-Neto J.R.C."/>
            <person name="da Silva M.D."/>
            <person name="Binneck E."/>
            <person name="de Melo N.F."/>
            <person name="da Silva R.H."/>
            <person name="de Melo A.L.T.M."/>
            <person name="Pandolfi V."/>
            <person name="Bustamante F.O."/>
            <person name="Brasileiro-Vidal A.C."/>
            <person name="Benko-Iseppon A.M."/>
        </authorList>
    </citation>
    <scope>NUCLEOTIDE SEQUENCE [LARGE SCALE GENOMIC DNA]</scope>
    <source>
        <tissue evidence="1">Leaves</tissue>
    </source>
</reference>
<proteinExistence type="predicted"/>
<protein>
    <submittedName>
        <fullName evidence="1">Uncharacterized protein</fullName>
    </submittedName>
</protein>
<organism evidence="1 2">
    <name type="scientific">Stylosanthes scabra</name>
    <dbReference type="NCBI Taxonomy" id="79078"/>
    <lineage>
        <taxon>Eukaryota</taxon>
        <taxon>Viridiplantae</taxon>
        <taxon>Streptophyta</taxon>
        <taxon>Embryophyta</taxon>
        <taxon>Tracheophyta</taxon>
        <taxon>Spermatophyta</taxon>
        <taxon>Magnoliopsida</taxon>
        <taxon>eudicotyledons</taxon>
        <taxon>Gunneridae</taxon>
        <taxon>Pentapetalae</taxon>
        <taxon>rosids</taxon>
        <taxon>fabids</taxon>
        <taxon>Fabales</taxon>
        <taxon>Fabaceae</taxon>
        <taxon>Papilionoideae</taxon>
        <taxon>50 kb inversion clade</taxon>
        <taxon>dalbergioids sensu lato</taxon>
        <taxon>Dalbergieae</taxon>
        <taxon>Pterocarpus clade</taxon>
        <taxon>Stylosanthes</taxon>
    </lineage>
</organism>
<dbReference type="EMBL" id="JASCZI010127003">
    <property type="protein sequence ID" value="MED6166539.1"/>
    <property type="molecule type" value="Genomic_DNA"/>
</dbReference>